<dbReference type="AlphaFoldDB" id="A0A0F9ND51"/>
<name>A0A0F9ND51_9ZZZZ</name>
<reference evidence="1" key="1">
    <citation type="journal article" date="2015" name="Nature">
        <title>Complex archaea that bridge the gap between prokaryotes and eukaryotes.</title>
        <authorList>
            <person name="Spang A."/>
            <person name="Saw J.H."/>
            <person name="Jorgensen S.L."/>
            <person name="Zaremba-Niedzwiedzka K."/>
            <person name="Martijn J."/>
            <person name="Lind A.E."/>
            <person name="van Eijk R."/>
            <person name="Schleper C."/>
            <person name="Guy L."/>
            <person name="Ettema T.J."/>
        </authorList>
    </citation>
    <scope>NUCLEOTIDE SEQUENCE</scope>
</reference>
<protein>
    <submittedName>
        <fullName evidence="1">Uncharacterized protein</fullName>
    </submittedName>
</protein>
<dbReference type="InterPro" id="IPR011856">
    <property type="entry name" value="tRNA_endonuc-like_dom_sf"/>
</dbReference>
<gene>
    <name evidence="1" type="ORF">LCGC14_0981110</name>
</gene>
<dbReference type="GO" id="GO:0003676">
    <property type="term" value="F:nucleic acid binding"/>
    <property type="evidence" value="ECO:0007669"/>
    <property type="project" value="InterPro"/>
</dbReference>
<accession>A0A0F9ND51</accession>
<evidence type="ECO:0000313" key="1">
    <source>
        <dbReference type="EMBL" id="KKN15919.1"/>
    </source>
</evidence>
<comment type="caution">
    <text evidence="1">The sequence shown here is derived from an EMBL/GenBank/DDBJ whole genome shotgun (WGS) entry which is preliminary data.</text>
</comment>
<proteinExistence type="predicted"/>
<sequence length="130" mass="14623">MIELTEAQVKRGCEDYLTYQQNQGKLWWTRLNAGDIYIPNKDGSKRVFKGAGAGTADLMVIQGGNVQTYYKAISRGTPWPIAMVTFIECKSTKGKQSTEQVEFSIMIKGFNCRYAVVRSVDELQEILNGE</sequence>
<dbReference type="Gene3D" id="3.40.1350.10">
    <property type="match status" value="1"/>
</dbReference>
<dbReference type="EMBL" id="LAZR01003665">
    <property type="protein sequence ID" value="KKN15919.1"/>
    <property type="molecule type" value="Genomic_DNA"/>
</dbReference>
<organism evidence="1">
    <name type="scientific">marine sediment metagenome</name>
    <dbReference type="NCBI Taxonomy" id="412755"/>
    <lineage>
        <taxon>unclassified sequences</taxon>
        <taxon>metagenomes</taxon>
        <taxon>ecological metagenomes</taxon>
    </lineage>
</organism>